<name>A0A6N7LNK5_9GAMM</name>
<gene>
    <name evidence="2" type="ORF">GFN93_00100</name>
</gene>
<sequence length="431" mass="44253">MNAGMPLLIATGTVLVAAALTGCGGGGGSSGGGGGTSSSTPPPPSFNFKAATVVIGQADFTSGSPNQGGGVDANTINDPYGSPAYHNGILYLPDTGNNRILGFNSLPTTNNVTADFALGQGGLSSNTAGISASALDAPQSPAIDNGLLFISDFFNNRALGYNPVPSSGPASADFALGQADVTSNAAACSQSGITEPETLSAAGGKLVVADTGNSRVLIWNDTSTLTDGSQASLVLGQNGFTTCEANDDNQDGNPDATPTNRTMAFPTGVWTDGSRLVVLDSDNNRALIWNTFPSSNFAPADLVLGQADFAGNTANDDNQDGSPDAGASGRTLNYPYDGVDSDGTRLVIADSDNHRVLIWNQFPTSDFEPADEVIGQADFVNNRPNDSDQDGLVDAQPSAQTLYEPTGVKIIDAQTLIVGDRQNNRFLIFRK</sequence>
<feature type="region of interest" description="Disordered" evidence="1">
    <location>
        <begin position="311"/>
        <end position="334"/>
    </location>
</feature>
<dbReference type="Proteomes" id="UP000469421">
    <property type="component" value="Unassembled WGS sequence"/>
</dbReference>
<evidence type="ECO:0000313" key="2">
    <source>
        <dbReference type="EMBL" id="MQX51629.1"/>
    </source>
</evidence>
<dbReference type="RefSeq" id="WP_153498434.1">
    <property type="nucleotide sequence ID" value="NZ_WIRE01000001.1"/>
</dbReference>
<keyword evidence="3" id="KW-1185">Reference proteome</keyword>
<dbReference type="Gene3D" id="2.120.10.30">
    <property type="entry name" value="TolB, C-terminal domain"/>
    <property type="match status" value="1"/>
</dbReference>
<dbReference type="SUPFAM" id="SSF63825">
    <property type="entry name" value="YWTD domain"/>
    <property type="match status" value="1"/>
</dbReference>
<dbReference type="Gene3D" id="2.40.10.500">
    <property type="match status" value="1"/>
</dbReference>
<dbReference type="EMBL" id="WIRE01000001">
    <property type="protein sequence ID" value="MQX51629.1"/>
    <property type="molecule type" value="Genomic_DNA"/>
</dbReference>
<evidence type="ECO:0008006" key="4">
    <source>
        <dbReference type="Google" id="ProtNLM"/>
    </source>
</evidence>
<evidence type="ECO:0000313" key="3">
    <source>
        <dbReference type="Proteomes" id="UP000469421"/>
    </source>
</evidence>
<dbReference type="AlphaFoldDB" id="A0A6N7LNK5"/>
<comment type="caution">
    <text evidence="2">The sequence shown here is derived from an EMBL/GenBank/DDBJ whole genome shotgun (WGS) entry which is preliminary data.</text>
</comment>
<feature type="compositionally biased region" description="Gly residues" evidence="1">
    <location>
        <begin position="27"/>
        <end position="36"/>
    </location>
</feature>
<organism evidence="2 3">
    <name type="scientific">Alcanivorax sediminis</name>
    <dbReference type="NCBI Taxonomy" id="2663008"/>
    <lineage>
        <taxon>Bacteria</taxon>
        <taxon>Pseudomonadati</taxon>
        <taxon>Pseudomonadota</taxon>
        <taxon>Gammaproteobacteria</taxon>
        <taxon>Oceanospirillales</taxon>
        <taxon>Alcanivoracaceae</taxon>
        <taxon>Alcanivorax</taxon>
    </lineage>
</organism>
<evidence type="ECO:0000256" key="1">
    <source>
        <dbReference type="SAM" id="MobiDB-lite"/>
    </source>
</evidence>
<accession>A0A6N7LNK5</accession>
<dbReference type="InterPro" id="IPR011042">
    <property type="entry name" value="6-blade_b-propeller_TolB-like"/>
</dbReference>
<feature type="region of interest" description="Disordered" evidence="1">
    <location>
        <begin position="27"/>
        <end position="47"/>
    </location>
</feature>
<reference evidence="2 3" key="1">
    <citation type="submission" date="2019-10" db="EMBL/GenBank/DDBJ databases">
        <title>Alcanivorax sp.PA15-N-34 draft genome sequence.</title>
        <authorList>
            <person name="Liao X."/>
            <person name="Shao Z."/>
        </authorList>
    </citation>
    <scope>NUCLEOTIDE SEQUENCE [LARGE SCALE GENOMIC DNA]</scope>
    <source>
        <strain evidence="2 3">PA15-N-34</strain>
    </source>
</reference>
<protein>
    <recommendedName>
        <fullName evidence="4">NHL repeat-containing protein</fullName>
    </recommendedName>
</protein>
<proteinExistence type="predicted"/>